<dbReference type="NCBIfam" id="TIGR03779">
    <property type="entry name" value="Bac_Flav_CT_M"/>
    <property type="match status" value="1"/>
</dbReference>
<feature type="region of interest" description="Disordered" evidence="1">
    <location>
        <begin position="205"/>
        <end position="228"/>
    </location>
</feature>
<keyword evidence="2" id="KW-1133">Transmembrane helix</keyword>
<dbReference type="Pfam" id="PF12508">
    <property type="entry name" value="Transposon_TraM"/>
    <property type="match status" value="1"/>
</dbReference>
<reference evidence="4 5" key="1">
    <citation type="submission" date="2013-04" db="EMBL/GenBank/DDBJ databases">
        <title>The Genome Sequence of Bacteroides uniformis dnLKV2.</title>
        <authorList>
            <consortium name="The Broad Institute Genomics Platform"/>
            <consortium name="The Broad Institute Genome Sequencing Center for Infectious Disease"/>
            <person name="Earl A."/>
            <person name="Xavier R."/>
            <person name="Kuhn K."/>
            <person name="Stappenbeck T."/>
            <person name="Walker B."/>
            <person name="Young S."/>
            <person name="Zeng Q."/>
            <person name="Gargeya S."/>
            <person name="Fitzgerald M."/>
            <person name="Haas B."/>
            <person name="Abouelleil A."/>
            <person name="Allen A.W."/>
            <person name="Alvarado L."/>
            <person name="Arachchi H.M."/>
            <person name="Berlin A.M."/>
            <person name="Chapman S.B."/>
            <person name="Gainer-Dewar J."/>
            <person name="Goldberg J."/>
            <person name="Griggs A."/>
            <person name="Gujja S."/>
            <person name="Hansen M."/>
            <person name="Howarth C."/>
            <person name="Imamovic A."/>
            <person name="Ireland A."/>
            <person name="Larimer J."/>
            <person name="McCowan C."/>
            <person name="Murphy C."/>
            <person name="Pearson M."/>
            <person name="Poon T.W."/>
            <person name="Priest M."/>
            <person name="Roberts A."/>
            <person name="Saif S."/>
            <person name="Shea T."/>
            <person name="Sisk P."/>
            <person name="Sykes S."/>
            <person name="Wortman J."/>
            <person name="Nusbaum C."/>
            <person name="Birren B."/>
        </authorList>
    </citation>
    <scope>NUCLEOTIDE SEQUENCE [LARGE SCALE GENOMIC DNA]</scope>
    <source>
        <strain evidence="5">dnLKV2</strain>
    </source>
</reference>
<organism evidence="4 5">
    <name type="scientific">Bacteroides uniformis dnLKV2</name>
    <dbReference type="NCBI Taxonomy" id="1235787"/>
    <lineage>
        <taxon>Bacteria</taxon>
        <taxon>Pseudomonadati</taxon>
        <taxon>Bacteroidota</taxon>
        <taxon>Bacteroidia</taxon>
        <taxon>Bacteroidales</taxon>
        <taxon>Bacteroidaceae</taxon>
        <taxon>Bacteroides</taxon>
    </lineage>
</organism>
<evidence type="ECO:0000256" key="1">
    <source>
        <dbReference type="SAM" id="MobiDB-lite"/>
    </source>
</evidence>
<keyword evidence="2" id="KW-0472">Membrane</keyword>
<dbReference type="InterPro" id="IPR022187">
    <property type="entry name" value="Conjug_transposon_TraM"/>
</dbReference>
<keyword evidence="2" id="KW-0812">Transmembrane</keyword>
<dbReference type="RefSeq" id="WP_016274056.1">
    <property type="nucleotide sequence ID" value="NZ_KE159488.1"/>
</dbReference>
<dbReference type="PROSITE" id="PS51257">
    <property type="entry name" value="PROKAR_LIPOPROTEIN"/>
    <property type="match status" value="1"/>
</dbReference>
<dbReference type="InterPro" id="IPR055407">
    <property type="entry name" value="TraM_C"/>
</dbReference>
<comment type="caution">
    <text evidence="4">The sequence shown here is derived from an EMBL/GenBank/DDBJ whole genome shotgun (WGS) entry which is preliminary data.</text>
</comment>
<evidence type="ECO:0000313" key="5">
    <source>
        <dbReference type="Proteomes" id="UP000014212"/>
    </source>
</evidence>
<feature type="compositionally biased region" description="Basic and acidic residues" evidence="1">
    <location>
        <begin position="213"/>
        <end position="225"/>
    </location>
</feature>
<evidence type="ECO:0000259" key="3">
    <source>
        <dbReference type="Pfam" id="PF12508"/>
    </source>
</evidence>
<proteinExistence type="predicted"/>
<dbReference type="HOGENOM" id="CLU_037847_1_0_10"/>
<dbReference type="AlphaFoldDB" id="R9HQV0"/>
<accession>R9HQV0</accession>
<sequence length="432" mass="47806">MSSDAEKLKRRQAVKKYLVFALMFLVFAACMWFIFAPSDSDRAEKERQEGFNTELPDPRNAGIVDDKMTAYEQESMRRKREEKMRTLEEMTASESNPNPVSLSGNPSTVDIPSEVVIVDDDSGKHVATSPRGGSFSSSHNAYRQINETLGSFYEQPAEDPEKEAMREEIEQLRQFVAQQQQSPGTSYAEQVALLEKSYELAAKYMPNQNNGNARRDDEEKPDNGRKAKAVPVGRVSVPVVSSLAQPVNDSVMMARLSEPRNFGFNTAVGGTVSQDRNTISVCVHGDQTVISGQSVRLRLLEPMCVGRHELPRNSLITGDCRIQGERLDITISQVEYSGNIIPVELAVYDNDGQPGIFIPGSMEANAVKEMAANMGQNLGTTISITNQSAGDQLLSELGKGAIQGVSQYISRKMRQEKVRLKSGHALMLYQKQ</sequence>
<dbReference type="Proteomes" id="UP000014212">
    <property type="component" value="Unassembled WGS sequence"/>
</dbReference>
<gene>
    <name evidence="4" type="ORF">C801_03289</name>
</gene>
<protein>
    <submittedName>
        <fullName evidence="4">Conjugative transposon TraM protein</fullName>
    </submittedName>
</protein>
<dbReference type="PATRIC" id="fig|1235787.3.peg.3342"/>
<feature type="domain" description="Conjugative transposon TraM C-terminal" evidence="3">
    <location>
        <begin position="279"/>
        <end position="428"/>
    </location>
</feature>
<name>R9HQV0_BACUN</name>
<feature type="transmembrane region" description="Helical" evidence="2">
    <location>
        <begin position="17"/>
        <end position="35"/>
    </location>
</feature>
<dbReference type="EMBL" id="ASSO01000011">
    <property type="protein sequence ID" value="EOS06423.1"/>
    <property type="molecule type" value="Genomic_DNA"/>
</dbReference>
<evidence type="ECO:0000313" key="4">
    <source>
        <dbReference type="EMBL" id="EOS06423.1"/>
    </source>
</evidence>
<evidence type="ECO:0000256" key="2">
    <source>
        <dbReference type="SAM" id="Phobius"/>
    </source>
</evidence>